<feature type="domain" description="RRM" evidence="2">
    <location>
        <begin position="13"/>
        <end position="89"/>
    </location>
</feature>
<evidence type="ECO:0000313" key="3">
    <source>
        <dbReference type="EMBL" id="KAJ0974623.1"/>
    </source>
</evidence>
<accession>A0A9D5CJQ5</accession>
<evidence type="ECO:0000313" key="4">
    <source>
        <dbReference type="Proteomes" id="UP001085076"/>
    </source>
</evidence>
<organism evidence="3 4">
    <name type="scientific">Dioscorea zingiberensis</name>
    <dbReference type="NCBI Taxonomy" id="325984"/>
    <lineage>
        <taxon>Eukaryota</taxon>
        <taxon>Viridiplantae</taxon>
        <taxon>Streptophyta</taxon>
        <taxon>Embryophyta</taxon>
        <taxon>Tracheophyta</taxon>
        <taxon>Spermatophyta</taxon>
        <taxon>Magnoliopsida</taxon>
        <taxon>Liliopsida</taxon>
        <taxon>Dioscoreales</taxon>
        <taxon>Dioscoreaceae</taxon>
        <taxon>Dioscorea</taxon>
    </lineage>
</organism>
<keyword evidence="4" id="KW-1185">Reference proteome</keyword>
<keyword evidence="1" id="KW-0694">RNA-binding</keyword>
<proteinExistence type="predicted"/>
<gene>
    <name evidence="3" type="ORF">J5N97_016588</name>
</gene>
<dbReference type="SMART" id="SM00360">
    <property type="entry name" value="RRM"/>
    <property type="match status" value="1"/>
</dbReference>
<dbReference type="InterPro" id="IPR000504">
    <property type="entry name" value="RRM_dom"/>
</dbReference>
<dbReference type="PANTHER" id="PTHR32343">
    <property type="entry name" value="SERINE/ARGININE-RICH SPLICING FACTOR"/>
    <property type="match status" value="1"/>
</dbReference>
<dbReference type="OrthoDB" id="7763451at2759"/>
<dbReference type="Proteomes" id="UP001085076">
    <property type="component" value="Miscellaneous, Linkage group lg04"/>
</dbReference>
<dbReference type="PROSITE" id="PS50102">
    <property type="entry name" value="RRM"/>
    <property type="match status" value="1"/>
</dbReference>
<comment type="caution">
    <text evidence="3">The sequence shown here is derived from an EMBL/GenBank/DDBJ whole genome shotgun (WGS) entry which is preliminary data.</text>
</comment>
<dbReference type="PANTHER" id="PTHR32343:SF44">
    <property type="entry name" value="PROTEIN VIP1-LIKE"/>
    <property type="match status" value="1"/>
</dbReference>
<dbReference type="SUPFAM" id="SSF54928">
    <property type="entry name" value="RNA-binding domain, RBD"/>
    <property type="match status" value="1"/>
</dbReference>
<reference evidence="3" key="1">
    <citation type="submission" date="2021-03" db="EMBL/GenBank/DDBJ databases">
        <authorList>
            <person name="Li Z."/>
            <person name="Yang C."/>
        </authorList>
    </citation>
    <scope>NUCLEOTIDE SEQUENCE</scope>
    <source>
        <strain evidence="3">Dzin_1.0</strain>
        <tissue evidence="3">Leaf</tissue>
    </source>
</reference>
<dbReference type="InterPro" id="IPR035979">
    <property type="entry name" value="RBD_domain_sf"/>
</dbReference>
<protein>
    <recommendedName>
        <fullName evidence="2">RRM domain-containing protein</fullName>
    </recommendedName>
</protein>
<dbReference type="EMBL" id="JAGGNH010000004">
    <property type="protein sequence ID" value="KAJ0974623.1"/>
    <property type="molecule type" value="Genomic_DNA"/>
</dbReference>
<evidence type="ECO:0000259" key="2">
    <source>
        <dbReference type="PROSITE" id="PS50102"/>
    </source>
</evidence>
<dbReference type="Gene3D" id="3.30.70.330">
    <property type="match status" value="1"/>
</dbReference>
<evidence type="ECO:0000256" key="1">
    <source>
        <dbReference type="PROSITE-ProRule" id="PRU00176"/>
    </source>
</evidence>
<dbReference type="GO" id="GO:0003723">
    <property type="term" value="F:RNA binding"/>
    <property type="evidence" value="ECO:0007669"/>
    <property type="project" value="UniProtKB-UniRule"/>
</dbReference>
<sequence length="106" mass="12174">MKEVRGGENMRGLTVKVLDVSPKTTIEDLIYFFCSYCGTIDEIKLQWSENDQSMMAYVTFRNPFAFEAALLLDDAVIVDRKVRVQPSENFMIDIPIKSSETKKNNK</sequence>
<dbReference type="AlphaFoldDB" id="A0A9D5CJQ5"/>
<reference evidence="3" key="2">
    <citation type="journal article" date="2022" name="Hortic Res">
        <title>The genome of Dioscorea zingiberensis sheds light on the biosynthesis, origin and evolution of the medicinally important diosgenin saponins.</title>
        <authorList>
            <person name="Li Y."/>
            <person name="Tan C."/>
            <person name="Li Z."/>
            <person name="Guo J."/>
            <person name="Li S."/>
            <person name="Chen X."/>
            <person name="Wang C."/>
            <person name="Dai X."/>
            <person name="Yang H."/>
            <person name="Song W."/>
            <person name="Hou L."/>
            <person name="Xu J."/>
            <person name="Tong Z."/>
            <person name="Xu A."/>
            <person name="Yuan X."/>
            <person name="Wang W."/>
            <person name="Yang Q."/>
            <person name="Chen L."/>
            <person name="Sun Z."/>
            <person name="Wang K."/>
            <person name="Pan B."/>
            <person name="Chen J."/>
            <person name="Bao Y."/>
            <person name="Liu F."/>
            <person name="Qi X."/>
            <person name="Gang D.R."/>
            <person name="Wen J."/>
            <person name="Li J."/>
        </authorList>
    </citation>
    <scope>NUCLEOTIDE SEQUENCE</scope>
    <source>
        <strain evidence="3">Dzin_1.0</strain>
    </source>
</reference>
<dbReference type="InterPro" id="IPR012677">
    <property type="entry name" value="Nucleotide-bd_a/b_plait_sf"/>
</dbReference>
<name>A0A9D5CJQ5_9LILI</name>